<feature type="transmembrane region" description="Helical" evidence="9">
    <location>
        <begin position="56"/>
        <end position="79"/>
    </location>
</feature>
<evidence type="ECO:0000256" key="3">
    <source>
        <dbReference type="ARBA" id="ARBA00022692"/>
    </source>
</evidence>
<dbReference type="InterPro" id="IPR000276">
    <property type="entry name" value="GPCR_Rhodpsn"/>
</dbReference>
<dbReference type="InterPro" id="IPR050569">
    <property type="entry name" value="TAAR"/>
</dbReference>
<dbReference type="SUPFAM" id="SSF81321">
    <property type="entry name" value="Family A G protein-coupled receptor-like"/>
    <property type="match status" value="1"/>
</dbReference>
<comment type="caution">
    <text evidence="11">The sequence shown here is derived from an EMBL/GenBank/DDBJ whole genome shotgun (WGS) entry which is preliminary data.</text>
</comment>
<comment type="subcellular location">
    <subcellularLocation>
        <location evidence="1">Cell membrane</location>
        <topology evidence="1">Multi-pass membrane protein</topology>
    </subcellularLocation>
</comment>
<dbReference type="Gene3D" id="1.20.1070.10">
    <property type="entry name" value="Rhodopsin 7-helix transmembrane proteins"/>
    <property type="match status" value="1"/>
</dbReference>
<evidence type="ECO:0000256" key="9">
    <source>
        <dbReference type="SAM" id="Phobius"/>
    </source>
</evidence>
<keyword evidence="6 9" id="KW-0472">Membrane</keyword>
<evidence type="ECO:0000256" key="8">
    <source>
        <dbReference type="ARBA" id="ARBA00023224"/>
    </source>
</evidence>
<keyword evidence="7" id="KW-0675">Receptor</keyword>
<gene>
    <name evidence="11" type="ORF">PMEA_00033287</name>
</gene>
<dbReference type="GO" id="GO:0005886">
    <property type="term" value="C:plasma membrane"/>
    <property type="evidence" value="ECO:0007669"/>
    <property type="project" value="UniProtKB-SubCell"/>
</dbReference>
<evidence type="ECO:0000259" key="10">
    <source>
        <dbReference type="PROSITE" id="PS50262"/>
    </source>
</evidence>
<dbReference type="Proteomes" id="UP001159428">
    <property type="component" value="Unassembled WGS sequence"/>
</dbReference>
<dbReference type="PANTHER" id="PTHR24249:SF372">
    <property type="entry name" value="G-PROTEIN COUPLED RECEPTORS FAMILY 1 PROFILE DOMAIN-CONTAINING PROTEIN"/>
    <property type="match status" value="1"/>
</dbReference>
<keyword evidence="5" id="KW-0297">G-protein coupled receptor</keyword>
<dbReference type="EMBL" id="CALNXJ010000008">
    <property type="protein sequence ID" value="CAH3046491.1"/>
    <property type="molecule type" value="Genomic_DNA"/>
</dbReference>
<feature type="transmembrane region" description="Helical" evidence="9">
    <location>
        <begin position="137"/>
        <end position="159"/>
    </location>
</feature>
<keyword evidence="3 9" id="KW-0812">Transmembrane</keyword>
<dbReference type="SMART" id="SM01381">
    <property type="entry name" value="7TM_GPCR_Srsx"/>
    <property type="match status" value="1"/>
</dbReference>
<feature type="transmembrane region" description="Helical" evidence="9">
    <location>
        <begin position="165"/>
        <end position="189"/>
    </location>
</feature>
<evidence type="ECO:0000256" key="6">
    <source>
        <dbReference type="ARBA" id="ARBA00023136"/>
    </source>
</evidence>
<dbReference type="PANTHER" id="PTHR24249">
    <property type="entry name" value="HISTAMINE RECEPTOR-RELATED G-PROTEIN COUPLED RECEPTOR"/>
    <property type="match status" value="1"/>
</dbReference>
<keyword evidence="12" id="KW-1185">Reference proteome</keyword>
<feature type="transmembrane region" description="Helical" evidence="9">
    <location>
        <begin position="217"/>
        <end position="238"/>
    </location>
</feature>
<evidence type="ECO:0000256" key="4">
    <source>
        <dbReference type="ARBA" id="ARBA00022989"/>
    </source>
</evidence>
<sequence length="292" mass="32903">MAESDPCSQSPNLSHSWRVLFIFLNAISGVIALGGNSVILLSIYKVRSLRSRPSNIFLASLASSDALVGLLVYPTYIVLTAKNLWFGRNVVYRMENFLWIQSLATSTFTLCAISVDRLIAVTLAIRYGSIVTKGRCWYVVFSIWISSILFACSAIFDHSIDNQSILWITCLGLTFVLPFAIITYCYALIFRAANEQKKKVSHLNPAEATEMLKNKKAAWTAGIVIGIFFITFFPNVVFSSIDVATKNPCEKNKVYRHWLWGIFLAFSSSAWNPFVYAARIREFKQAFKKIVI</sequence>
<dbReference type="PRINTS" id="PR00237">
    <property type="entry name" value="GPCRRHODOPSN"/>
</dbReference>
<keyword evidence="4 9" id="KW-1133">Transmembrane helix</keyword>
<feature type="transmembrane region" description="Helical" evidence="9">
    <location>
        <begin position="258"/>
        <end position="278"/>
    </location>
</feature>
<dbReference type="InterPro" id="IPR017452">
    <property type="entry name" value="GPCR_Rhodpsn_7TM"/>
</dbReference>
<dbReference type="GO" id="GO:0004930">
    <property type="term" value="F:G protein-coupled receptor activity"/>
    <property type="evidence" value="ECO:0007669"/>
    <property type="project" value="UniProtKB-KW"/>
</dbReference>
<dbReference type="CDD" id="cd00637">
    <property type="entry name" value="7tm_classA_rhodopsin-like"/>
    <property type="match status" value="1"/>
</dbReference>
<dbReference type="Pfam" id="PF00001">
    <property type="entry name" value="7tm_1"/>
    <property type="match status" value="1"/>
</dbReference>
<evidence type="ECO:0000256" key="2">
    <source>
        <dbReference type="ARBA" id="ARBA00022475"/>
    </source>
</evidence>
<evidence type="ECO:0000256" key="7">
    <source>
        <dbReference type="ARBA" id="ARBA00023170"/>
    </source>
</evidence>
<evidence type="ECO:0000256" key="1">
    <source>
        <dbReference type="ARBA" id="ARBA00004651"/>
    </source>
</evidence>
<protein>
    <recommendedName>
        <fullName evidence="10">G-protein coupled receptors family 1 profile domain-containing protein</fullName>
    </recommendedName>
</protein>
<evidence type="ECO:0000256" key="5">
    <source>
        <dbReference type="ARBA" id="ARBA00023040"/>
    </source>
</evidence>
<name>A0AAU9WA55_9CNID</name>
<keyword evidence="8" id="KW-0807">Transducer</keyword>
<organism evidence="11 12">
    <name type="scientific">Pocillopora meandrina</name>
    <dbReference type="NCBI Taxonomy" id="46732"/>
    <lineage>
        <taxon>Eukaryota</taxon>
        <taxon>Metazoa</taxon>
        <taxon>Cnidaria</taxon>
        <taxon>Anthozoa</taxon>
        <taxon>Hexacorallia</taxon>
        <taxon>Scleractinia</taxon>
        <taxon>Astrocoeniina</taxon>
        <taxon>Pocilloporidae</taxon>
        <taxon>Pocillopora</taxon>
    </lineage>
</organism>
<dbReference type="PROSITE" id="PS50262">
    <property type="entry name" value="G_PROTEIN_RECEP_F1_2"/>
    <property type="match status" value="1"/>
</dbReference>
<feature type="transmembrane region" description="Helical" evidence="9">
    <location>
        <begin position="99"/>
        <end position="125"/>
    </location>
</feature>
<reference evidence="11 12" key="1">
    <citation type="submission" date="2022-05" db="EMBL/GenBank/DDBJ databases">
        <authorList>
            <consortium name="Genoscope - CEA"/>
            <person name="William W."/>
        </authorList>
    </citation>
    <scope>NUCLEOTIDE SEQUENCE [LARGE SCALE GENOMIC DNA]</scope>
</reference>
<dbReference type="AlphaFoldDB" id="A0AAU9WA55"/>
<feature type="transmembrane region" description="Helical" evidence="9">
    <location>
        <begin position="20"/>
        <end position="44"/>
    </location>
</feature>
<accession>A0AAU9WA55</accession>
<evidence type="ECO:0000313" key="11">
    <source>
        <dbReference type="EMBL" id="CAH3046491.1"/>
    </source>
</evidence>
<feature type="domain" description="G-protein coupled receptors family 1 profile" evidence="10">
    <location>
        <begin position="35"/>
        <end position="276"/>
    </location>
</feature>
<keyword evidence="2" id="KW-1003">Cell membrane</keyword>
<evidence type="ECO:0000313" key="12">
    <source>
        <dbReference type="Proteomes" id="UP001159428"/>
    </source>
</evidence>
<proteinExistence type="predicted"/>